<proteinExistence type="predicted"/>
<evidence type="ECO:0000313" key="3">
    <source>
        <dbReference type="Proteomes" id="UP000039865"/>
    </source>
</evidence>
<accession>A0A078ANH7</accession>
<organism evidence="2 3">
    <name type="scientific">Stylonychia lemnae</name>
    <name type="common">Ciliate</name>
    <dbReference type="NCBI Taxonomy" id="5949"/>
    <lineage>
        <taxon>Eukaryota</taxon>
        <taxon>Sar</taxon>
        <taxon>Alveolata</taxon>
        <taxon>Ciliophora</taxon>
        <taxon>Intramacronucleata</taxon>
        <taxon>Spirotrichea</taxon>
        <taxon>Stichotrichia</taxon>
        <taxon>Sporadotrichida</taxon>
        <taxon>Oxytrichidae</taxon>
        <taxon>Stylonychinae</taxon>
        <taxon>Stylonychia</taxon>
    </lineage>
</organism>
<name>A0A078ANH7_STYLE</name>
<dbReference type="InParanoid" id="A0A078ANH7"/>
<evidence type="ECO:0000256" key="1">
    <source>
        <dbReference type="SAM" id="Coils"/>
    </source>
</evidence>
<sequence>MNPQFDQYVGQVSVDGTLKGNSQGQYPIDSDKHDWYYTPLDRSLYPEFQAGQKQKADIRQCDFSYFFFHPLSNAVYLVTEKKSQYYGYESEIFCSHPSQNNSIWTGRNSAGSKCRTAPNNKSLSWFSPTCRGCSLTDVVKDYRLDNSYEDTRIDLAYFKIGQMQIFLKRFADKIFNPMDELYHKIQLMISKHEEAELEMKRIQEEDQQLNPALIHQKQINSQQASGNVLFRIFMFNQVNIEYKKTQLELNELFDAANLFIKTLRVAKQALVSGDHNKALLNYNEIAMSLGHESSKKGICYNNIGCIRLSLKDKKPKIYFNQALIMQLQKVEAMTDKDNADYITQKFILACRYYNTSVAYQRSFKERYKVIISNEENQGLEKLQSLRMGIEQSLMECQEHFKYAAFEGKFLDFITFTMIQKLEFLCYQTDKQIFRSKVDESRTFEILFQEIKANMKILQQQQQSLFQTDLKQKENERMGLKVIEYSYLNQYFIFTLGLYFELFQANIEKACELYSYCLKVGYKCDSNITKQCLKRIIKIKEQAKSMSKIGDPKQQLRLQLSKYYISNKSVMIIMNLQKSGEHLSVQKQIFEFFSKLKQCIGVSNKIAEPNLINSLQKVLQGTNKMDNCVCEQQYK</sequence>
<evidence type="ECO:0000313" key="2">
    <source>
        <dbReference type="EMBL" id="CDW83476.1"/>
    </source>
</evidence>
<feature type="coiled-coil region" evidence="1">
    <location>
        <begin position="178"/>
        <end position="205"/>
    </location>
</feature>
<reference evidence="2 3" key="1">
    <citation type="submission" date="2014-06" db="EMBL/GenBank/DDBJ databases">
        <authorList>
            <person name="Swart Estienne"/>
        </authorList>
    </citation>
    <scope>NUCLEOTIDE SEQUENCE [LARGE SCALE GENOMIC DNA]</scope>
    <source>
        <strain evidence="2 3">130c</strain>
    </source>
</reference>
<gene>
    <name evidence="2" type="primary">Contig8047.g8584</name>
    <name evidence="2" type="ORF">STYLEM_12523</name>
</gene>
<dbReference type="AlphaFoldDB" id="A0A078ANH7"/>
<keyword evidence="1" id="KW-0175">Coiled coil</keyword>
<protein>
    <submittedName>
        <fullName evidence="2">Uncharacterized protein</fullName>
    </submittedName>
</protein>
<keyword evidence="3" id="KW-1185">Reference proteome</keyword>
<dbReference type="Proteomes" id="UP000039865">
    <property type="component" value="Unassembled WGS sequence"/>
</dbReference>
<dbReference type="EMBL" id="CCKQ01011881">
    <property type="protein sequence ID" value="CDW83476.1"/>
    <property type="molecule type" value="Genomic_DNA"/>
</dbReference>